<dbReference type="STRING" id="27349.A0A0L6VS63"/>
<name>A0A0L6VS63_9BASI</name>
<dbReference type="EMBL" id="LAVV01001442">
    <property type="protein sequence ID" value="KNZ63553.1"/>
    <property type="molecule type" value="Genomic_DNA"/>
</dbReference>
<dbReference type="GO" id="GO:0061504">
    <property type="term" value="P:cyclic threonylcarbamoyladenosine biosynthetic process"/>
    <property type="evidence" value="ECO:0007669"/>
    <property type="project" value="TreeGrafter"/>
</dbReference>
<gene>
    <name evidence="1" type="ORF">VP01_11299g2</name>
</gene>
<dbReference type="PANTHER" id="PTHR43267:SF2">
    <property type="entry name" value="TRNA THREONYLCARBAMOYLADENOSINE DEHYDRATASE 1-RELATED"/>
    <property type="match status" value="1"/>
</dbReference>
<dbReference type="InterPro" id="IPR045886">
    <property type="entry name" value="ThiF/MoeB/HesA"/>
</dbReference>
<organism evidence="1 2">
    <name type="scientific">Puccinia sorghi</name>
    <dbReference type="NCBI Taxonomy" id="27349"/>
    <lineage>
        <taxon>Eukaryota</taxon>
        <taxon>Fungi</taxon>
        <taxon>Dikarya</taxon>
        <taxon>Basidiomycota</taxon>
        <taxon>Pucciniomycotina</taxon>
        <taxon>Pucciniomycetes</taxon>
        <taxon>Pucciniales</taxon>
        <taxon>Pucciniaceae</taxon>
        <taxon>Puccinia</taxon>
    </lineage>
</organism>
<sequence>MVRWTMEEELHWGNCVVMDRAEADIHQQKVLRDLLDPSIVWGPETVTLVQARFSEELDMLAPLSSSNS</sequence>
<dbReference type="AlphaFoldDB" id="A0A0L6VS63"/>
<accession>A0A0L6VS63</accession>
<evidence type="ECO:0000313" key="2">
    <source>
        <dbReference type="Proteomes" id="UP000037035"/>
    </source>
</evidence>
<keyword evidence="2" id="KW-1185">Reference proteome</keyword>
<comment type="caution">
    <text evidence="1">The sequence shown here is derived from an EMBL/GenBank/DDBJ whole genome shotgun (WGS) entry which is preliminary data.</text>
</comment>
<dbReference type="PANTHER" id="PTHR43267">
    <property type="entry name" value="TRNA THREONYLCARBAMOYLADENOSINE DEHYDRATASE"/>
    <property type="match status" value="1"/>
</dbReference>
<reference evidence="1 2" key="1">
    <citation type="submission" date="2015-08" db="EMBL/GenBank/DDBJ databases">
        <title>Next Generation Sequencing and Analysis of the Genome of Puccinia sorghi L Schw, the Causal Agent of Maize Common Rust.</title>
        <authorList>
            <person name="Rochi L."/>
            <person name="Burguener G."/>
            <person name="Darino M."/>
            <person name="Turjanski A."/>
            <person name="Kreff E."/>
            <person name="Dieguez M.J."/>
            <person name="Sacco F."/>
        </authorList>
    </citation>
    <scope>NUCLEOTIDE SEQUENCE [LARGE SCALE GENOMIC DNA]</scope>
    <source>
        <strain evidence="1 2">RO10H11247</strain>
    </source>
</reference>
<dbReference type="Proteomes" id="UP000037035">
    <property type="component" value="Unassembled WGS sequence"/>
</dbReference>
<proteinExistence type="predicted"/>
<dbReference type="GO" id="GO:0061503">
    <property type="term" value="F:tRNA threonylcarbamoyladenosine dehydratase"/>
    <property type="evidence" value="ECO:0007669"/>
    <property type="project" value="TreeGrafter"/>
</dbReference>
<dbReference type="VEuPathDB" id="FungiDB:VP01_11299g2"/>
<protein>
    <submittedName>
        <fullName evidence="1">Uncharacterized protein</fullName>
    </submittedName>
</protein>
<evidence type="ECO:0000313" key="1">
    <source>
        <dbReference type="EMBL" id="KNZ63553.1"/>
    </source>
</evidence>
<dbReference type="GO" id="GO:0005741">
    <property type="term" value="C:mitochondrial outer membrane"/>
    <property type="evidence" value="ECO:0007669"/>
    <property type="project" value="TreeGrafter"/>
</dbReference>